<accession>A0A9P9L5Y9</accession>
<protein>
    <recommendedName>
        <fullName evidence="1">NAD(P)-binding domain-containing protein</fullName>
    </recommendedName>
</protein>
<sequence>MKLVVAGATGFLGTEVVRQALSHPKITSVIALARRQTAVPEGSGSQADASKLKPVACDDFINYPESVKTEISDADACIWLIAITPTKSKTFAQDEVRKICHDYPLAAVDAFSNLSRKDKTGPFRFVYVSGSNAERDPAKKPWVMGDYCVMRGQVETDVLERAQKSNGALKACVFKPGLINTANTSLLVKGVQGIARVLIGLPTIQRDEMAAALLDKAVNGFEKDTFVNEELIEIGQGALKAEAPAQ</sequence>
<dbReference type="PANTHER" id="PTHR14097">
    <property type="entry name" value="OXIDOREDUCTASE HTATIP2"/>
    <property type="match status" value="1"/>
</dbReference>
<keyword evidence="3" id="KW-1185">Reference proteome</keyword>
<dbReference type="InterPro" id="IPR036291">
    <property type="entry name" value="NAD(P)-bd_dom_sf"/>
</dbReference>
<evidence type="ECO:0000313" key="3">
    <source>
        <dbReference type="Proteomes" id="UP000736672"/>
    </source>
</evidence>
<dbReference type="Pfam" id="PF13460">
    <property type="entry name" value="NAD_binding_10"/>
    <property type="match status" value="1"/>
</dbReference>
<dbReference type="InterPro" id="IPR016040">
    <property type="entry name" value="NAD(P)-bd_dom"/>
</dbReference>
<comment type="caution">
    <text evidence="2">The sequence shown here is derived from an EMBL/GenBank/DDBJ whole genome shotgun (WGS) entry which is preliminary data.</text>
</comment>
<dbReference type="OrthoDB" id="3535423at2759"/>
<evidence type="ECO:0000313" key="2">
    <source>
        <dbReference type="EMBL" id="KAH7274843.1"/>
    </source>
</evidence>
<name>A0A9P9L5Y9_FUSSL</name>
<feature type="domain" description="NAD(P)-binding" evidence="1">
    <location>
        <begin position="7"/>
        <end position="156"/>
    </location>
</feature>
<evidence type="ECO:0000259" key="1">
    <source>
        <dbReference type="Pfam" id="PF13460"/>
    </source>
</evidence>
<reference evidence="2" key="1">
    <citation type="journal article" date="2021" name="Nat. Commun.">
        <title>Genetic determinants of endophytism in the Arabidopsis root mycobiome.</title>
        <authorList>
            <person name="Mesny F."/>
            <person name="Miyauchi S."/>
            <person name="Thiergart T."/>
            <person name="Pickel B."/>
            <person name="Atanasova L."/>
            <person name="Karlsson M."/>
            <person name="Huettel B."/>
            <person name="Barry K.W."/>
            <person name="Haridas S."/>
            <person name="Chen C."/>
            <person name="Bauer D."/>
            <person name="Andreopoulos W."/>
            <person name="Pangilinan J."/>
            <person name="LaButti K."/>
            <person name="Riley R."/>
            <person name="Lipzen A."/>
            <person name="Clum A."/>
            <person name="Drula E."/>
            <person name="Henrissat B."/>
            <person name="Kohler A."/>
            <person name="Grigoriev I.V."/>
            <person name="Martin F.M."/>
            <person name="Hacquard S."/>
        </authorList>
    </citation>
    <scope>NUCLEOTIDE SEQUENCE</scope>
    <source>
        <strain evidence="2">FSSC 5 MPI-SDFR-AT-0091</strain>
    </source>
</reference>
<dbReference type="AlphaFoldDB" id="A0A9P9L5Y9"/>
<dbReference type="Proteomes" id="UP000736672">
    <property type="component" value="Unassembled WGS sequence"/>
</dbReference>
<proteinExistence type="predicted"/>
<dbReference type="EMBL" id="JAGTJS010000001">
    <property type="protein sequence ID" value="KAH7274843.1"/>
    <property type="molecule type" value="Genomic_DNA"/>
</dbReference>
<organism evidence="2 3">
    <name type="scientific">Fusarium solani</name>
    <name type="common">Filamentous fungus</name>
    <dbReference type="NCBI Taxonomy" id="169388"/>
    <lineage>
        <taxon>Eukaryota</taxon>
        <taxon>Fungi</taxon>
        <taxon>Dikarya</taxon>
        <taxon>Ascomycota</taxon>
        <taxon>Pezizomycotina</taxon>
        <taxon>Sordariomycetes</taxon>
        <taxon>Hypocreomycetidae</taxon>
        <taxon>Hypocreales</taxon>
        <taxon>Nectriaceae</taxon>
        <taxon>Fusarium</taxon>
        <taxon>Fusarium solani species complex</taxon>
    </lineage>
</organism>
<dbReference type="PANTHER" id="PTHR14097:SF9">
    <property type="entry name" value="EPIMERASE, PUTATIVE (AFU_ORTHOLOGUE AFUA_8G07320)-RELATED"/>
    <property type="match status" value="1"/>
</dbReference>
<dbReference type="SUPFAM" id="SSF51735">
    <property type="entry name" value="NAD(P)-binding Rossmann-fold domains"/>
    <property type="match status" value="1"/>
</dbReference>
<dbReference type="Gene3D" id="3.40.50.720">
    <property type="entry name" value="NAD(P)-binding Rossmann-like Domain"/>
    <property type="match status" value="1"/>
</dbReference>
<gene>
    <name evidence="2" type="ORF">B0J15DRAFT_473711</name>
</gene>